<reference evidence="2" key="1">
    <citation type="submission" date="2023-08" db="EMBL/GenBank/DDBJ databases">
        <title>Black Yeasts Isolated from many extreme environments.</title>
        <authorList>
            <person name="Coleine C."/>
            <person name="Stajich J.E."/>
            <person name="Selbmann L."/>
        </authorList>
    </citation>
    <scope>NUCLEOTIDE SEQUENCE</scope>
    <source>
        <strain evidence="2">CCFEE 5810</strain>
    </source>
</reference>
<dbReference type="AlphaFoldDB" id="A0AAN7WC23"/>
<organism evidence="2 3">
    <name type="scientific">Elasticomyces elasticus</name>
    <dbReference type="NCBI Taxonomy" id="574655"/>
    <lineage>
        <taxon>Eukaryota</taxon>
        <taxon>Fungi</taxon>
        <taxon>Dikarya</taxon>
        <taxon>Ascomycota</taxon>
        <taxon>Pezizomycotina</taxon>
        <taxon>Dothideomycetes</taxon>
        <taxon>Dothideomycetidae</taxon>
        <taxon>Mycosphaerellales</taxon>
        <taxon>Teratosphaeriaceae</taxon>
        <taxon>Elasticomyces</taxon>
    </lineage>
</organism>
<feature type="region of interest" description="Disordered" evidence="1">
    <location>
        <begin position="1"/>
        <end position="25"/>
    </location>
</feature>
<proteinExistence type="predicted"/>
<evidence type="ECO:0000313" key="3">
    <source>
        <dbReference type="Proteomes" id="UP001310594"/>
    </source>
</evidence>
<gene>
    <name evidence="2" type="ORF">LTR97_001144</name>
</gene>
<accession>A0AAN7WC23</accession>
<dbReference type="Proteomes" id="UP001310594">
    <property type="component" value="Unassembled WGS sequence"/>
</dbReference>
<protein>
    <submittedName>
        <fullName evidence="2">Uncharacterized protein</fullName>
    </submittedName>
</protein>
<dbReference type="PANTHER" id="PTHR38790:SF4">
    <property type="entry name" value="2EXR DOMAIN-CONTAINING PROTEIN"/>
    <property type="match status" value="1"/>
</dbReference>
<feature type="compositionally biased region" description="Basic and acidic residues" evidence="1">
    <location>
        <begin position="10"/>
        <end position="19"/>
    </location>
</feature>
<evidence type="ECO:0000313" key="2">
    <source>
        <dbReference type="EMBL" id="KAK5706157.1"/>
    </source>
</evidence>
<dbReference type="EMBL" id="JAVRQU010000002">
    <property type="protein sequence ID" value="KAK5706157.1"/>
    <property type="molecule type" value="Genomic_DNA"/>
</dbReference>
<sequence>MTHRHKRRRMEQPRQREHGQPNGDDQIVSFAAFNECKEPHGSITRVVGEVSDVLVHMNDEELADAIEEAKVFLGAINTMPDALEPSRPTPGVPHARAIRGEDNVIQKPAYSRPSTSDLLGLPSELRNEIYHMVFGNTFTDNIQHIVSSRHDCESSEEARKRKWECYEVLRTCKRIYDEPSPILWGQRCVYLHAEPASFAPNAVNPYDLSKLGGWTTRSGIKTRKLRRKVRALDVAAWHPSPWATTLPNCRKDWWRANCADDSSVAGLDGFENVRTLRIVLLPLVESQWSTYPSHEEAMSLIDRLHPDFQVAPLRMLAIVDTFKNSTETTLKYLLSCGKLSNVNTVHIVGWSNPAEHGLTWYGATLQTLGPSNEFVARLKSVARTYGCRTTIDVADVPTEGQFCYVCKKRWSPGHWTPSNPEGQCPDKHNDEFAQDADHCCGPEDATSEWSILPSHPDV</sequence>
<dbReference type="PANTHER" id="PTHR38790">
    <property type="entry name" value="2EXR DOMAIN-CONTAINING PROTEIN-RELATED"/>
    <property type="match status" value="1"/>
</dbReference>
<name>A0AAN7WC23_9PEZI</name>
<comment type="caution">
    <text evidence="2">The sequence shown here is derived from an EMBL/GenBank/DDBJ whole genome shotgun (WGS) entry which is preliminary data.</text>
</comment>
<evidence type="ECO:0000256" key="1">
    <source>
        <dbReference type="SAM" id="MobiDB-lite"/>
    </source>
</evidence>